<keyword evidence="2" id="KW-1015">Disulfide bond</keyword>
<reference evidence="5 6" key="1">
    <citation type="submission" date="2014-02" db="EMBL/GenBank/DDBJ databases">
        <title>The small core and large imbalanced accessory genome model reveals a collaborative survival strategy of Sorangium cellulosum strains in nature.</title>
        <authorList>
            <person name="Han K."/>
            <person name="Peng R."/>
            <person name="Blom J."/>
            <person name="Li Y.-Z."/>
        </authorList>
    </citation>
    <scope>NUCLEOTIDE SEQUENCE [LARGE SCALE GENOMIC DNA]</scope>
    <source>
        <strain evidence="5 6">So0011-07</strain>
    </source>
</reference>
<evidence type="ECO:0000256" key="1">
    <source>
        <dbReference type="ARBA" id="ARBA00007664"/>
    </source>
</evidence>
<feature type="signal peptide" evidence="3">
    <location>
        <begin position="1"/>
        <end position="24"/>
    </location>
</feature>
<dbReference type="GO" id="GO:0004252">
    <property type="term" value="F:serine-type endopeptidase activity"/>
    <property type="evidence" value="ECO:0007669"/>
    <property type="project" value="InterPro"/>
</dbReference>
<dbReference type="PANTHER" id="PTHR24276:SF98">
    <property type="entry name" value="FI18310P1-RELATED"/>
    <property type="match status" value="1"/>
</dbReference>
<dbReference type="PANTHER" id="PTHR24276">
    <property type="entry name" value="POLYSERASE-RELATED"/>
    <property type="match status" value="1"/>
</dbReference>
<dbReference type="InterPro" id="IPR009003">
    <property type="entry name" value="Peptidase_S1_PA"/>
</dbReference>
<comment type="similarity">
    <text evidence="1">Belongs to the peptidase S1 family.</text>
</comment>
<accession>A0A150S9N6</accession>
<dbReference type="PROSITE" id="PS51257">
    <property type="entry name" value="PROKAR_LIPOPROTEIN"/>
    <property type="match status" value="1"/>
</dbReference>
<dbReference type="InterPro" id="IPR001254">
    <property type="entry name" value="Trypsin_dom"/>
</dbReference>
<dbReference type="AlphaFoldDB" id="A0A150S9N6"/>
<evidence type="ECO:0000313" key="6">
    <source>
        <dbReference type="Proteomes" id="UP000075635"/>
    </source>
</evidence>
<evidence type="ECO:0000313" key="5">
    <source>
        <dbReference type="EMBL" id="KYF89213.1"/>
    </source>
</evidence>
<dbReference type="PRINTS" id="PR00722">
    <property type="entry name" value="CHYMOTRYPSIN"/>
</dbReference>
<feature type="domain" description="Peptidase S1" evidence="4">
    <location>
        <begin position="52"/>
        <end position="301"/>
    </location>
</feature>
<dbReference type="InterPro" id="IPR043504">
    <property type="entry name" value="Peptidase_S1_PA_chymotrypsin"/>
</dbReference>
<sequence>MQRRRAVCRNSTAAWRIRAGGLLAAVALAGCAGDAEEPGLDDEDTAESALEIKGGYPDAGDRAVAGLLITDRRGRVARTCSSTLIAPDLVLTAQHCIAEAPKLIACKKATFGEPVDASQVFATLGSALWAADDPWISARAVLSPPDGNAVCGRDLALIVLSSPIRASEVTPLAPRLDRPPEDGEVYSAVGFGDTEGRARDGGDRRRRDGLRVECVGYGCGTQERVTGSEWRGESGICSGDSGGPALDVAGRIIGVTSRGPSGCSDPIYGGLIAHRSWLAAEARRAAEAGEYAAPWWATASGAAERLPSRRPLDERWLSCAHGAVDAGGGGSAPGLLALLALLALQRARRAAPPSRAARRSTISA</sequence>
<proteinExistence type="inferred from homology"/>
<dbReference type="InterPro" id="IPR050430">
    <property type="entry name" value="Peptidase_S1"/>
</dbReference>
<dbReference type="PROSITE" id="PS50240">
    <property type="entry name" value="TRYPSIN_DOM"/>
    <property type="match status" value="1"/>
</dbReference>
<organism evidence="5 6">
    <name type="scientific">Sorangium cellulosum</name>
    <name type="common">Polyangium cellulosum</name>
    <dbReference type="NCBI Taxonomy" id="56"/>
    <lineage>
        <taxon>Bacteria</taxon>
        <taxon>Pseudomonadati</taxon>
        <taxon>Myxococcota</taxon>
        <taxon>Polyangia</taxon>
        <taxon>Polyangiales</taxon>
        <taxon>Polyangiaceae</taxon>
        <taxon>Sorangium</taxon>
    </lineage>
</organism>
<evidence type="ECO:0000256" key="3">
    <source>
        <dbReference type="SAM" id="SignalP"/>
    </source>
</evidence>
<protein>
    <submittedName>
        <fullName evidence="5">Peptidase</fullName>
    </submittedName>
</protein>
<dbReference type="EMBL" id="JEMB01001249">
    <property type="protein sequence ID" value="KYF89213.1"/>
    <property type="molecule type" value="Genomic_DNA"/>
</dbReference>
<dbReference type="SUPFAM" id="SSF50494">
    <property type="entry name" value="Trypsin-like serine proteases"/>
    <property type="match status" value="1"/>
</dbReference>
<dbReference type="GO" id="GO:0006508">
    <property type="term" value="P:proteolysis"/>
    <property type="evidence" value="ECO:0007669"/>
    <property type="project" value="InterPro"/>
</dbReference>
<gene>
    <name evidence="5" type="ORF">BE17_04555</name>
</gene>
<dbReference type="Pfam" id="PF00089">
    <property type="entry name" value="Trypsin"/>
    <property type="match status" value="1"/>
</dbReference>
<dbReference type="InterPro" id="IPR001314">
    <property type="entry name" value="Peptidase_S1A"/>
</dbReference>
<evidence type="ECO:0000256" key="2">
    <source>
        <dbReference type="ARBA" id="ARBA00023157"/>
    </source>
</evidence>
<keyword evidence="3" id="KW-0732">Signal</keyword>
<evidence type="ECO:0000259" key="4">
    <source>
        <dbReference type="PROSITE" id="PS50240"/>
    </source>
</evidence>
<name>A0A150S9N6_SORCE</name>
<dbReference type="Gene3D" id="2.40.10.10">
    <property type="entry name" value="Trypsin-like serine proteases"/>
    <property type="match status" value="2"/>
</dbReference>
<dbReference type="SMART" id="SM00020">
    <property type="entry name" value="Tryp_SPc"/>
    <property type="match status" value="1"/>
</dbReference>
<dbReference type="Proteomes" id="UP000075635">
    <property type="component" value="Unassembled WGS sequence"/>
</dbReference>
<feature type="chain" id="PRO_5007568618" evidence="3">
    <location>
        <begin position="25"/>
        <end position="364"/>
    </location>
</feature>
<comment type="caution">
    <text evidence="5">The sequence shown here is derived from an EMBL/GenBank/DDBJ whole genome shotgun (WGS) entry which is preliminary data.</text>
</comment>